<dbReference type="GO" id="GO:0005524">
    <property type="term" value="F:ATP binding"/>
    <property type="evidence" value="ECO:0007669"/>
    <property type="project" value="InterPro"/>
</dbReference>
<dbReference type="Pfam" id="PF20454">
    <property type="entry name" value="GpA_nuclease"/>
    <property type="match status" value="1"/>
</dbReference>
<feature type="region of interest" description="Disordered" evidence="1">
    <location>
        <begin position="619"/>
        <end position="680"/>
    </location>
</feature>
<name>A0A934RVP5_9BACT</name>
<dbReference type="Pfam" id="PF05876">
    <property type="entry name" value="GpA_ATPase"/>
    <property type="match status" value="1"/>
</dbReference>
<evidence type="ECO:0000313" key="4">
    <source>
        <dbReference type="EMBL" id="MBK1835020.1"/>
    </source>
</evidence>
<evidence type="ECO:0000256" key="1">
    <source>
        <dbReference type="SAM" id="MobiDB-lite"/>
    </source>
</evidence>
<dbReference type="InterPro" id="IPR051220">
    <property type="entry name" value="TFA_Chaperone"/>
</dbReference>
<sequence>MTIETLRSRRFARLRPPRMLRVSEWAREHRRLSPESAATPGPFDPDVTPFMREVADSMGDPKVAEVRVMKSSQVAYSENLNNFIGRQVHICAGPILMIQPTLEMAESYSKDRISPMIRDSPSLAALIDDKSRTSGNTILSKHFPGGLLQLAGSNSPASLASRPIRDVIIDEEDRSASSAGKEGDPEKLAKRRQTTFHDAKLIAGGTPVLKGASKSERNFLKGDQRRYQVPCPCCGEHIALEFSDLQKNPDREHYGEFQCPKCEGWIEHKHKARMVRDVPMGGTAHWLPTERRKSRSWSREKGEWTREAEPVRYEWDAELGRYEETAPVVRSYYIWAAYSPFLTWRTICDEYNEAKTDPELLQTFYNTIVGQPYEYTQNDLDPDELQGRAEEWKDMVLPRNVLAITAGVDTQNDRFELSIIGWGRHEEAFVLEHVVVDGDPEDMDTRARLYQVIAERRYKTEDGRQLAIRGTFIDLGGQRTDSVYKFVRGKQVQRIFACKGLSTRGNPLFNGFNKNKKAKVKIGQVDTVTAKEQIFAKLSMDEQEAGRVHFVSDLPKSYFEGLVSEERVIDKKGQVSYQKKKSKIRNEPLDCFVYAYAACRAMHPHLRRISRRLKAAQDAAARAARESEPEEEDESEGAGPKEEESEPPPDEERAPTSNPEKPKRKGRVVKMARRRNRVRK</sequence>
<dbReference type="RefSeq" id="WP_200392455.1">
    <property type="nucleotide sequence ID" value="NZ_JAENIO010000038.1"/>
</dbReference>
<keyword evidence="5" id="KW-1185">Reference proteome</keyword>
<gene>
    <name evidence="4" type="ORF">JIN78_13195</name>
</gene>
<dbReference type="Proteomes" id="UP000604083">
    <property type="component" value="Unassembled WGS sequence"/>
</dbReference>
<dbReference type="PANTHER" id="PTHR34413">
    <property type="entry name" value="PROPHAGE TAIL FIBER ASSEMBLY PROTEIN HOMOLOG TFAE-RELATED-RELATED"/>
    <property type="match status" value="1"/>
</dbReference>
<organism evidence="4 5">
    <name type="scientific">Roseibacillus ishigakijimensis</name>
    <dbReference type="NCBI Taxonomy" id="454146"/>
    <lineage>
        <taxon>Bacteria</taxon>
        <taxon>Pseudomonadati</taxon>
        <taxon>Verrucomicrobiota</taxon>
        <taxon>Verrucomicrobiia</taxon>
        <taxon>Verrucomicrobiales</taxon>
        <taxon>Verrucomicrobiaceae</taxon>
        <taxon>Roseibacillus</taxon>
    </lineage>
</organism>
<dbReference type="GO" id="GO:0004519">
    <property type="term" value="F:endonuclease activity"/>
    <property type="evidence" value="ECO:0007669"/>
    <property type="project" value="InterPro"/>
</dbReference>
<protein>
    <submittedName>
        <fullName evidence="4">Phage terminase large subunit family protein</fullName>
    </submittedName>
</protein>
<evidence type="ECO:0000259" key="3">
    <source>
        <dbReference type="Pfam" id="PF20454"/>
    </source>
</evidence>
<comment type="caution">
    <text evidence="4">The sequence shown here is derived from an EMBL/GenBank/DDBJ whole genome shotgun (WGS) entry which is preliminary data.</text>
</comment>
<dbReference type="EMBL" id="JAENIO010000038">
    <property type="protein sequence ID" value="MBK1835020.1"/>
    <property type="molecule type" value="Genomic_DNA"/>
</dbReference>
<evidence type="ECO:0000259" key="2">
    <source>
        <dbReference type="Pfam" id="PF05876"/>
    </source>
</evidence>
<accession>A0A934RVP5</accession>
<dbReference type="InterPro" id="IPR008866">
    <property type="entry name" value="Phage_lambda_GpA-like"/>
</dbReference>
<dbReference type="InterPro" id="IPR046454">
    <property type="entry name" value="GpA_endonuclease"/>
</dbReference>
<feature type="compositionally biased region" description="Basic residues" evidence="1">
    <location>
        <begin position="662"/>
        <end position="680"/>
    </location>
</feature>
<dbReference type="HAMAP" id="MF_04144">
    <property type="entry name" value="TERL_LAMBDA"/>
    <property type="match status" value="1"/>
</dbReference>
<dbReference type="PANTHER" id="PTHR34413:SF2">
    <property type="entry name" value="PROPHAGE TAIL FIBER ASSEMBLY PROTEIN HOMOLOG TFAE-RELATED"/>
    <property type="match status" value="1"/>
</dbReference>
<dbReference type="AlphaFoldDB" id="A0A934RVP5"/>
<feature type="domain" description="Terminase large subunit GpA endonuclease" evidence="3">
    <location>
        <begin position="330"/>
        <end position="605"/>
    </location>
</feature>
<feature type="region of interest" description="Disordered" evidence="1">
    <location>
        <begin position="172"/>
        <end position="191"/>
    </location>
</feature>
<evidence type="ECO:0000313" key="5">
    <source>
        <dbReference type="Proteomes" id="UP000604083"/>
    </source>
</evidence>
<feature type="domain" description="Phage terminase large subunit GpA ATPase" evidence="2">
    <location>
        <begin position="38"/>
        <end position="276"/>
    </location>
</feature>
<dbReference type="GO" id="GO:0016887">
    <property type="term" value="F:ATP hydrolysis activity"/>
    <property type="evidence" value="ECO:0007669"/>
    <property type="project" value="InterPro"/>
</dbReference>
<proteinExistence type="inferred from homology"/>
<dbReference type="InterPro" id="IPR046453">
    <property type="entry name" value="GpA_ATPase"/>
</dbReference>
<reference evidence="4" key="1">
    <citation type="submission" date="2021-01" db="EMBL/GenBank/DDBJ databases">
        <title>Modified the classification status of verrucomicrobia.</title>
        <authorList>
            <person name="Feng X."/>
        </authorList>
    </citation>
    <scope>NUCLEOTIDE SEQUENCE</scope>
    <source>
        <strain evidence="4">KCTC 12986</strain>
    </source>
</reference>